<proteinExistence type="predicted"/>
<evidence type="ECO:0000313" key="1">
    <source>
        <dbReference type="EMBL" id="MED6248679.1"/>
    </source>
</evidence>
<dbReference type="Proteomes" id="UP001345963">
    <property type="component" value="Unassembled WGS sequence"/>
</dbReference>
<organism evidence="1 2">
    <name type="scientific">Ataeniobius toweri</name>
    <dbReference type="NCBI Taxonomy" id="208326"/>
    <lineage>
        <taxon>Eukaryota</taxon>
        <taxon>Metazoa</taxon>
        <taxon>Chordata</taxon>
        <taxon>Craniata</taxon>
        <taxon>Vertebrata</taxon>
        <taxon>Euteleostomi</taxon>
        <taxon>Actinopterygii</taxon>
        <taxon>Neopterygii</taxon>
        <taxon>Teleostei</taxon>
        <taxon>Neoteleostei</taxon>
        <taxon>Acanthomorphata</taxon>
        <taxon>Ovalentaria</taxon>
        <taxon>Atherinomorphae</taxon>
        <taxon>Cyprinodontiformes</taxon>
        <taxon>Goodeidae</taxon>
        <taxon>Ataeniobius</taxon>
    </lineage>
</organism>
<evidence type="ECO:0000313" key="2">
    <source>
        <dbReference type="Proteomes" id="UP001345963"/>
    </source>
</evidence>
<name>A0ABU7BGS0_9TELE</name>
<gene>
    <name evidence="1" type="ORF">ATANTOWER_003484</name>
</gene>
<sequence>MVDLSIVGVHGAVGVNYSADSSGEGFNLHVLKAGLQDGTFCSTVALQQEGPEFKSQPIGSFCREFACIPHACVGSLRVLQIPSTVQKHDWLIGQSKLPLCKSVWCLSCVSLCLPCDGLVTCPGGTPPLAQ</sequence>
<keyword evidence="2" id="KW-1185">Reference proteome</keyword>
<accession>A0ABU7BGS0</accession>
<dbReference type="EMBL" id="JAHUTI010050545">
    <property type="protein sequence ID" value="MED6248679.1"/>
    <property type="molecule type" value="Genomic_DNA"/>
</dbReference>
<comment type="caution">
    <text evidence="1">The sequence shown here is derived from an EMBL/GenBank/DDBJ whole genome shotgun (WGS) entry which is preliminary data.</text>
</comment>
<reference evidence="1 2" key="1">
    <citation type="submission" date="2021-07" db="EMBL/GenBank/DDBJ databases">
        <authorList>
            <person name="Palmer J.M."/>
        </authorList>
    </citation>
    <scope>NUCLEOTIDE SEQUENCE [LARGE SCALE GENOMIC DNA]</scope>
    <source>
        <strain evidence="1 2">AT_MEX2019</strain>
        <tissue evidence="1">Muscle</tissue>
    </source>
</reference>
<protein>
    <submittedName>
        <fullName evidence="1">Uncharacterized protein</fullName>
    </submittedName>
</protein>